<dbReference type="AlphaFoldDB" id="A0A3A2ZRC9"/>
<evidence type="ECO:0000256" key="4">
    <source>
        <dbReference type="ARBA" id="ARBA00023125"/>
    </source>
</evidence>
<dbReference type="Pfam" id="PF03131">
    <property type="entry name" value="bZIP_Maf"/>
    <property type="match status" value="1"/>
</dbReference>
<dbReference type="InterPro" id="IPR004827">
    <property type="entry name" value="bZIP"/>
</dbReference>
<dbReference type="GO" id="GO:0003700">
    <property type="term" value="F:DNA-binding transcription factor activity"/>
    <property type="evidence" value="ECO:0007669"/>
    <property type="project" value="InterPro"/>
</dbReference>
<feature type="coiled-coil region" evidence="7">
    <location>
        <begin position="237"/>
        <end position="375"/>
    </location>
</feature>
<dbReference type="STRING" id="2070753.A0A3A2ZRC9"/>
<dbReference type="InterPro" id="IPR004826">
    <property type="entry name" value="bZIP_Maf"/>
</dbReference>
<feature type="domain" description="BZIP" evidence="9">
    <location>
        <begin position="246"/>
        <end position="302"/>
    </location>
</feature>
<evidence type="ECO:0000313" key="10">
    <source>
        <dbReference type="EMBL" id="RJE25709.1"/>
    </source>
</evidence>
<dbReference type="GO" id="GO:0005634">
    <property type="term" value="C:nucleus"/>
    <property type="evidence" value="ECO:0007669"/>
    <property type="project" value="UniProtKB-SubCell"/>
</dbReference>
<comment type="caution">
    <text evidence="10">The sequence shown here is derived from an EMBL/GenBank/DDBJ whole genome shotgun (WGS) entry which is preliminary data.</text>
</comment>
<dbReference type="PANTHER" id="PTHR47416">
    <property type="entry name" value="BASIC-LEUCINE ZIPPER TRANSCRIPTION FACTOR F-RELATED"/>
    <property type="match status" value="1"/>
</dbReference>
<evidence type="ECO:0000256" key="8">
    <source>
        <dbReference type="SAM" id="MobiDB-lite"/>
    </source>
</evidence>
<evidence type="ECO:0000256" key="5">
    <source>
        <dbReference type="ARBA" id="ARBA00023163"/>
    </source>
</evidence>
<evidence type="ECO:0000313" key="11">
    <source>
        <dbReference type="Proteomes" id="UP000266188"/>
    </source>
</evidence>
<dbReference type="PANTHER" id="PTHR47416:SF8">
    <property type="entry name" value="BASIC-LEUCINE ZIPPER TRANSCRIPTION FACTOR E-RELATED"/>
    <property type="match status" value="1"/>
</dbReference>
<dbReference type="PROSITE" id="PS50217">
    <property type="entry name" value="BZIP"/>
    <property type="match status" value="1"/>
</dbReference>
<feature type="compositionally biased region" description="Low complexity" evidence="8">
    <location>
        <begin position="40"/>
        <end position="49"/>
    </location>
</feature>
<evidence type="ECO:0000259" key="9">
    <source>
        <dbReference type="PROSITE" id="PS50217"/>
    </source>
</evidence>
<dbReference type="Gene3D" id="1.20.5.170">
    <property type="match status" value="1"/>
</dbReference>
<keyword evidence="4" id="KW-0238">DNA-binding</keyword>
<keyword evidence="11" id="KW-1185">Reference proteome</keyword>
<reference evidence="11" key="1">
    <citation type="submission" date="2017-02" db="EMBL/GenBank/DDBJ databases">
        <authorList>
            <person name="Tafer H."/>
            <person name="Lopandic K."/>
        </authorList>
    </citation>
    <scope>NUCLEOTIDE SEQUENCE [LARGE SCALE GENOMIC DNA]</scope>
    <source>
        <strain evidence="11">CBS 366.77</strain>
    </source>
</reference>
<keyword evidence="6" id="KW-0539">Nucleus</keyword>
<comment type="similarity">
    <text evidence="2">Belongs to the bZIP family.</text>
</comment>
<organism evidence="10 11">
    <name type="scientific">Aspergillus sclerotialis</name>
    <dbReference type="NCBI Taxonomy" id="2070753"/>
    <lineage>
        <taxon>Eukaryota</taxon>
        <taxon>Fungi</taxon>
        <taxon>Dikarya</taxon>
        <taxon>Ascomycota</taxon>
        <taxon>Pezizomycotina</taxon>
        <taxon>Eurotiomycetes</taxon>
        <taxon>Eurotiomycetidae</taxon>
        <taxon>Eurotiales</taxon>
        <taxon>Aspergillaceae</taxon>
        <taxon>Aspergillus</taxon>
        <taxon>Aspergillus subgen. Polypaecilum</taxon>
    </lineage>
</organism>
<keyword evidence="7" id="KW-0175">Coiled coil</keyword>
<evidence type="ECO:0000256" key="2">
    <source>
        <dbReference type="ARBA" id="ARBA00007163"/>
    </source>
</evidence>
<dbReference type="Proteomes" id="UP000266188">
    <property type="component" value="Unassembled WGS sequence"/>
</dbReference>
<protein>
    <submittedName>
        <fullName evidence="10">B-zip transcription factor</fullName>
    </submittedName>
</protein>
<feature type="region of interest" description="Disordered" evidence="8">
    <location>
        <begin position="1"/>
        <end position="68"/>
    </location>
</feature>
<evidence type="ECO:0000256" key="7">
    <source>
        <dbReference type="SAM" id="Coils"/>
    </source>
</evidence>
<dbReference type="EMBL" id="MVGC01000040">
    <property type="protein sequence ID" value="RJE25709.1"/>
    <property type="molecule type" value="Genomic_DNA"/>
</dbReference>
<comment type="subcellular location">
    <subcellularLocation>
        <location evidence="1">Nucleus</location>
    </subcellularLocation>
</comment>
<keyword evidence="5" id="KW-0804">Transcription</keyword>
<evidence type="ECO:0000256" key="3">
    <source>
        <dbReference type="ARBA" id="ARBA00023015"/>
    </source>
</evidence>
<dbReference type="SMART" id="SM00338">
    <property type="entry name" value="BRLZ"/>
    <property type="match status" value="1"/>
</dbReference>
<evidence type="ECO:0000256" key="6">
    <source>
        <dbReference type="ARBA" id="ARBA00023242"/>
    </source>
</evidence>
<proteinExistence type="inferred from homology"/>
<accession>A0A3A2ZRC9</accession>
<evidence type="ECO:0000256" key="1">
    <source>
        <dbReference type="ARBA" id="ARBA00004123"/>
    </source>
</evidence>
<dbReference type="CDD" id="cd14686">
    <property type="entry name" value="bZIP"/>
    <property type="match status" value="1"/>
</dbReference>
<name>A0A3A2ZRC9_9EURO</name>
<keyword evidence="3" id="KW-0805">Transcription regulation</keyword>
<sequence length="641" mass="72316">MARYSQSSFDFYHPSPSTVESKPIFSEEDEMSVLDDKILDSTSPDLSSTSDHRRPSYDQTTDTFSHRDSVWSDFSQPVSNQSRQNSHLGHALFNTPHPFIRVDSDPSYGHPSWPVSKDSGSCTPTGIYDQFASDFDHGSSAPFSGGAVGPANPINIPSVSYRPGMPFGPPGAVAMSPQSSHGWIPADMSEVSRSAKSPTYRNASPMSLRRDGIRKKNARFEIPAERTLSNIDQLISQSTNEEEIKELKQQKRLLRNRQAALDSRQRKKLHTEKLEEEKKQFTQVINDLQEELQNMKMQREELLRERGEWMVERQQITQCLNDLSIQKNEIAMQNNDLNMEKDELIRQHTLETAELRKKNNILKEAIEKLERQAKLPAASNLQNEFTNFENMDLDSGWENYPMVSGLQLDGQPPVQQTHSLVVPNDKAPEITPTSEYPFSWNAFYMCLLFGAFIASNGASLSARSVPQLSEEYRAESANVLKAVLSSSPPELSQSNQHMVSSSTAPLPATISGAEMANMAHMTSAPTSSLDELHNSLAMPTEQQEQEQVFALNPDQYNSLTTLEDSSLEYRQPQQPSNLQQALAAMRNNAAQNKMHNRATSDVYTRSVMWDHVPEKVIRDFRRMVNEYSSVPVKEEDRGFFD</sequence>
<dbReference type="GO" id="GO:0003677">
    <property type="term" value="F:DNA binding"/>
    <property type="evidence" value="ECO:0007669"/>
    <property type="project" value="UniProtKB-KW"/>
</dbReference>
<dbReference type="InterPro" id="IPR046347">
    <property type="entry name" value="bZIP_sf"/>
</dbReference>
<gene>
    <name evidence="10" type="ORF">PHISCL_01972</name>
</gene>
<dbReference type="SUPFAM" id="SSF57959">
    <property type="entry name" value="Leucine zipper domain"/>
    <property type="match status" value="1"/>
</dbReference>
<dbReference type="OrthoDB" id="644067at2759"/>
<feature type="compositionally biased region" description="Polar residues" evidence="8">
    <location>
        <begin position="1"/>
        <end position="20"/>
    </location>
</feature>